<dbReference type="EMBL" id="JAFKCS010000004">
    <property type="protein sequence ID" value="MBN7819419.1"/>
    <property type="molecule type" value="Genomic_DNA"/>
</dbReference>
<proteinExistence type="predicted"/>
<evidence type="ECO:0000313" key="2">
    <source>
        <dbReference type="Proteomes" id="UP000663992"/>
    </source>
</evidence>
<comment type="caution">
    <text evidence="1">The sequence shown here is derived from an EMBL/GenBank/DDBJ whole genome shotgun (WGS) entry which is preliminary data.</text>
</comment>
<dbReference type="RefSeq" id="WP_206593246.1">
    <property type="nucleotide sequence ID" value="NZ_JAFKCS010000004.1"/>
</dbReference>
<sequence>MQVSPDTCVAINKGRTCYTHVSVVWQLPYQGDYCLFLEGSTDPLACWQNRRQGEWQFEFSSSTSTTLLLKQGNDTLLRREIQVNWVYESQRRKRNWRLF</sequence>
<organism evidence="1 2">
    <name type="scientific">Bowmanella yangjiangensis</name>
    <dbReference type="NCBI Taxonomy" id="2811230"/>
    <lineage>
        <taxon>Bacteria</taxon>
        <taxon>Pseudomonadati</taxon>
        <taxon>Pseudomonadota</taxon>
        <taxon>Gammaproteobacteria</taxon>
        <taxon>Alteromonadales</taxon>
        <taxon>Alteromonadaceae</taxon>
        <taxon>Bowmanella</taxon>
    </lineage>
</organism>
<evidence type="ECO:0000313" key="1">
    <source>
        <dbReference type="EMBL" id="MBN7819419.1"/>
    </source>
</evidence>
<dbReference type="Pfam" id="PF11456">
    <property type="entry name" value="DUF3019"/>
    <property type="match status" value="1"/>
</dbReference>
<keyword evidence="2" id="KW-1185">Reference proteome</keyword>
<accession>A0ABS3CSD7</accession>
<protein>
    <submittedName>
        <fullName evidence="1">DUF3019 domain-containing protein</fullName>
    </submittedName>
</protein>
<dbReference type="Proteomes" id="UP000663992">
    <property type="component" value="Unassembled WGS sequence"/>
</dbReference>
<name>A0ABS3CSD7_9ALTE</name>
<reference evidence="1 2" key="1">
    <citation type="submission" date="2021-03" db="EMBL/GenBank/DDBJ databases">
        <title>novel species isolated from a fishpond in China.</title>
        <authorList>
            <person name="Lu H."/>
            <person name="Cai Z."/>
        </authorList>
    </citation>
    <scope>NUCLEOTIDE SEQUENCE [LARGE SCALE GENOMIC DNA]</scope>
    <source>
        <strain evidence="1 2">Y57</strain>
    </source>
</reference>
<gene>
    <name evidence="1" type="ORF">J0A65_06055</name>
</gene>
<dbReference type="InterPro" id="IPR021559">
    <property type="entry name" value="DUF3019"/>
</dbReference>